<evidence type="ECO:0000313" key="2">
    <source>
        <dbReference type="EMBL" id="KHS38316.1"/>
    </source>
</evidence>
<feature type="region of interest" description="Disordered" evidence="1">
    <location>
        <begin position="35"/>
        <end position="59"/>
    </location>
</feature>
<proteinExistence type="predicted"/>
<dbReference type="Proteomes" id="UP000031180">
    <property type="component" value="Unassembled WGS sequence"/>
</dbReference>
<name>A0AB34QLV8_XANCH</name>
<dbReference type="AlphaFoldDB" id="A0AB34QLV8"/>
<dbReference type="EMBL" id="JWTI02000013">
    <property type="protein sequence ID" value="KHS38316.1"/>
    <property type="molecule type" value="Genomic_DNA"/>
</dbReference>
<evidence type="ECO:0000256" key="1">
    <source>
        <dbReference type="SAM" id="MobiDB-lite"/>
    </source>
</evidence>
<gene>
    <name evidence="2" type="ORF">RN20_08025</name>
</gene>
<evidence type="ECO:0000313" key="3">
    <source>
        <dbReference type="Proteomes" id="UP000031180"/>
    </source>
</evidence>
<protein>
    <submittedName>
        <fullName evidence="2">Uncharacterized protein</fullName>
    </submittedName>
</protein>
<reference evidence="3" key="1">
    <citation type="submission" date="2015-04" db="EMBL/GenBank/DDBJ databases">
        <title>Genome sequencing of pathogens of bean.</title>
        <authorList>
            <person name="Harrison J.W."/>
            <person name="Aritua V."/>
            <person name="Sapp M."/>
            <person name="Smith J."/>
            <person name="Studholme D.J."/>
        </authorList>
    </citation>
    <scope>NUCLEOTIDE SEQUENCE [LARGE SCALE GENOMIC DNA]</scope>
    <source>
        <strain evidence="3">NCPPB 1138</strain>
    </source>
</reference>
<comment type="caution">
    <text evidence="2">The sequence shown here is derived from an EMBL/GenBank/DDBJ whole genome shotgun (WGS) entry which is preliminary data.</text>
</comment>
<sequence>MDTCATLKRRQNCGGCNNSLALEQVEIGNVCDQDAITSPERPSQRRIPGIEHGNLRQQHNDDSVKIKLVLQETSEPLLMMQNFRTIDHHRIAPLMPNSGKGLACALAWFCQSAQLCLSRCS</sequence>
<accession>A0AB34QLV8</accession>
<organism evidence="2 3">
    <name type="scientific">Xanthomonas campestris pv. phaseoli</name>
    <dbReference type="NCBI Taxonomy" id="317013"/>
    <lineage>
        <taxon>Bacteria</taxon>
        <taxon>Pseudomonadati</taxon>
        <taxon>Pseudomonadota</taxon>
        <taxon>Gammaproteobacteria</taxon>
        <taxon>Lysobacterales</taxon>
        <taxon>Lysobacteraceae</taxon>
        <taxon>Xanthomonas</taxon>
    </lineage>
</organism>